<keyword evidence="3 6" id="KW-0547">Nucleotide-binding</keyword>
<dbReference type="InterPro" id="IPR008271">
    <property type="entry name" value="Ser/Thr_kinase_AS"/>
</dbReference>
<dbReference type="Gene3D" id="1.10.510.10">
    <property type="entry name" value="Transferase(Phosphotransferase) domain 1"/>
    <property type="match status" value="1"/>
</dbReference>
<feature type="binding site" evidence="6">
    <location>
        <position position="45"/>
    </location>
    <ligand>
        <name>ATP</name>
        <dbReference type="ChEBI" id="CHEBI:30616"/>
    </ligand>
</feature>
<protein>
    <recommendedName>
        <fullName evidence="8">Protein kinase domain-containing protein</fullName>
    </recommendedName>
</protein>
<feature type="region of interest" description="Disordered" evidence="7">
    <location>
        <begin position="322"/>
        <end position="380"/>
    </location>
</feature>
<dbReference type="SMART" id="SM00220">
    <property type="entry name" value="S_TKc"/>
    <property type="match status" value="1"/>
</dbReference>
<keyword evidence="2" id="KW-0808">Transferase</keyword>
<evidence type="ECO:0000256" key="4">
    <source>
        <dbReference type="ARBA" id="ARBA00022777"/>
    </source>
</evidence>
<keyword evidence="5 6" id="KW-0067">ATP-binding</keyword>
<evidence type="ECO:0000313" key="9">
    <source>
        <dbReference type="EMBL" id="CAK8993328.1"/>
    </source>
</evidence>
<dbReference type="SUPFAM" id="SSF56112">
    <property type="entry name" value="Protein kinase-like (PK-like)"/>
    <property type="match status" value="1"/>
</dbReference>
<gene>
    <name evidence="9" type="ORF">CCMP2556_LOCUS3200</name>
</gene>
<dbReference type="InterPro" id="IPR017441">
    <property type="entry name" value="Protein_kinase_ATP_BS"/>
</dbReference>
<sequence length="611" mass="68021">MGQGVSLGETAQERYFLQKVKLGEGSFGTVWRAVDRQTSTTVAVKQLDKAVLPKRGVRRADIEREISVMQAVNHENVTKLYGSWEDAQSIFLALEYCNGGDFGDKVREKGMDLEEWVAAKWMYQIISAIWVLHCKNICHRDIKPDNFMVHDEVLKLSDFGLAVHLPWGQRLTDKCGTPAFMSPEQHQLPQDSRGYSHACDVWAAGITMYMVMFAGKHPFLLNSHQLDQQSLLSGHLDFSVSSGFLGFAMPKDRYSAVARTFCKQMVAPEAARRITAVDARQSIWFQEQGILTRVMRKVDVDAVPEEAPPPRKAPVHVEVVGRQPSNLTEDAGNQSSEPKETSQASWWPFLPEKTERLEKAEPTASPVQDAVEVAKPEPSHELQQQVQDLQLKLRQLSGENEMQKLQNESQFQMLREMQQQLKRQVTRDLEATEATAAAANTAMPKVVKEVVVEGYSTAEASPPVQRSDTRSQSRKLQTAAAAETLPATLNVGKGMRCRYWSATHGDRWLPACVARVQPDGTIDLDIKPHASIENISPTADAAEAEAWPPGTSVSYNSSTAKRWIPAVVQSFNSPSSSNPVGSYNLDVRPCADCDKIRPRLLKPSEIMNMPG</sequence>
<evidence type="ECO:0000256" key="2">
    <source>
        <dbReference type="ARBA" id="ARBA00022679"/>
    </source>
</evidence>
<keyword evidence="4" id="KW-0418">Kinase</keyword>
<feature type="compositionally biased region" description="Polar residues" evidence="7">
    <location>
        <begin position="323"/>
        <end position="345"/>
    </location>
</feature>
<name>A0ABP0HT02_9DINO</name>
<comment type="caution">
    <text evidence="9">The sequence shown here is derived from an EMBL/GenBank/DDBJ whole genome shotgun (WGS) entry which is preliminary data.</text>
</comment>
<keyword evidence="1" id="KW-0723">Serine/threonine-protein kinase</keyword>
<dbReference type="PROSITE" id="PS00108">
    <property type="entry name" value="PROTEIN_KINASE_ST"/>
    <property type="match status" value="1"/>
</dbReference>
<dbReference type="Proteomes" id="UP001642484">
    <property type="component" value="Unassembled WGS sequence"/>
</dbReference>
<dbReference type="PANTHER" id="PTHR24350">
    <property type="entry name" value="SERINE/THREONINE-PROTEIN KINASE IAL-RELATED"/>
    <property type="match status" value="1"/>
</dbReference>
<dbReference type="PROSITE" id="PS00107">
    <property type="entry name" value="PROTEIN_KINASE_ATP"/>
    <property type="match status" value="1"/>
</dbReference>
<evidence type="ECO:0000256" key="1">
    <source>
        <dbReference type="ARBA" id="ARBA00022527"/>
    </source>
</evidence>
<dbReference type="InterPro" id="IPR000719">
    <property type="entry name" value="Prot_kinase_dom"/>
</dbReference>
<dbReference type="Pfam" id="PF00069">
    <property type="entry name" value="Pkinase"/>
    <property type="match status" value="1"/>
</dbReference>
<dbReference type="PROSITE" id="PS50011">
    <property type="entry name" value="PROTEIN_KINASE_DOM"/>
    <property type="match status" value="1"/>
</dbReference>
<reference evidence="9 10" key="1">
    <citation type="submission" date="2024-02" db="EMBL/GenBank/DDBJ databases">
        <authorList>
            <person name="Chen Y."/>
            <person name="Shah S."/>
            <person name="Dougan E. K."/>
            <person name="Thang M."/>
            <person name="Chan C."/>
        </authorList>
    </citation>
    <scope>NUCLEOTIDE SEQUENCE [LARGE SCALE GENOMIC DNA]</scope>
</reference>
<proteinExistence type="predicted"/>
<accession>A0ABP0HT02</accession>
<feature type="compositionally biased region" description="Basic and acidic residues" evidence="7">
    <location>
        <begin position="352"/>
        <end position="361"/>
    </location>
</feature>
<keyword evidence="10" id="KW-1185">Reference proteome</keyword>
<dbReference type="InterPro" id="IPR011009">
    <property type="entry name" value="Kinase-like_dom_sf"/>
</dbReference>
<feature type="domain" description="Protein kinase" evidence="8">
    <location>
        <begin position="16"/>
        <end position="285"/>
    </location>
</feature>
<organism evidence="9 10">
    <name type="scientific">Durusdinium trenchii</name>
    <dbReference type="NCBI Taxonomy" id="1381693"/>
    <lineage>
        <taxon>Eukaryota</taxon>
        <taxon>Sar</taxon>
        <taxon>Alveolata</taxon>
        <taxon>Dinophyceae</taxon>
        <taxon>Suessiales</taxon>
        <taxon>Symbiodiniaceae</taxon>
        <taxon>Durusdinium</taxon>
    </lineage>
</organism>
<evidence type="ECO:0000259" key="8">
    <source>
        <dbReference type="PROSITE" id="PS50011"/>
    </source>
</evidence>
<evidence type="ECO:0000256" key="7">
    <source>
        <dbReference type="SAM" id="MobiDB-lite"/>
    </source>
</evidence>
<evidence type="ECO:0000256" key="5">
    <source>
        <dbReference type="ARBA" id="ARBA00022840"/>
    </source>
</evidence>
<evidence type="ECO:0000256" key="3">
    <source>
        <dbReference type="ARBA" id="ARBA00022741"/>
    </source>
</evidence>
<dbReference type="InterPro" id="IPR030616">
    <property type="entry name" value="Aur-like"/>
</dbReference>
<evidence type="ECO:0000313" key="10">
    <source>
        <dbReference type="Proteomes" id="UP001642484"/>
    </source>
</evidence>
<dbReference type="EMBL" id="CAXAMN010001225">
    <property type="protein sequence ID" value="CAK8993328.1"/>
    <property type="molecule type" value="Genomic_DNA"/>
</dbReference>
<evidence type="ECO:0000256" key="6">
    <source>
        <dbReference type="PROSITE-ProRule" id="PRU10141"/>
    </source>
</evidence>